<name>A0A2K2UAP4_9ACTN</name>
<comment type="caution">
    <text evidence="3">The sequence shown here is derived from an EMBL/GenBank/DDBJ whole genome shotgun (WGS) entry which is preliminary data.</text>
</comment>
<proteinExistence type="predicted"/>
<feature type="compositionally biased region" description="Low complexity" evidence="1">
    <location>
        <begin position="346"/>
        <end position="364"/>
    </location>
</feature>
<reference evidence="4" key="1">
    <citation type="submission" date="2018-01" db="EMBL/GenBank/DDBJ databases">
        <title>Rubneribacter badeniensis gen. nov., sp. nov., and Colonibacter rubneri, gen. nov., sp. nov., WGS of new members of the Eggerthellaceae.</title>
        <authorList>
            <person name="Danylec N."/>
            <person name="Stoll D.A."/>
            <person name="Doetsch A."/>
            <person name="Kulling S.E."/>
            <person name="Huch M."/>
        </authorList>
    </citation>
    <scope>NUCLEOTIDE SEQUENCE [LARGE SCALE GENOMIC DNA]</scope>
    <source>
        <strain evidence="4">ResAG-96</strain>
    </source>
</reference>
<accession>A0A2K2UAP4</accession>
<protein>
    <recommendedName>
        <fullName evidence="5">Bacterial repeat domain-containing protein</fullName>
    </recommendedName>
</protein>
<keyword evidence="4" id="KW-1185">Reference proteome</keyword>
<keyword evidence="2" id="KW-0732">Signal</keyword>
<evidence type="ECO:0000313" key="4">
    <source>
        <dbReference type="Proteomes" id="UP000236197"/>
    </source>
</evidence>
<evidence type="ECO:0000256" key="1">
    <source>
        <dbReference type="SAM" id="MobiDB-lite"/>
    </source>
</evidence>
<feature type="chain" id="PRO_5014456804" description="Bacterial repeat domain-containing protein" evidence="2">
    <location>
        <begin position="42"/>
        <end position="415"/>
    </location>
</feature>
<sequence length="415" mass="42067">MTASRMFASIVRRRAAACAAVLAAVCLAALCAACPSATAIAAPNGSSSTPDEDSSPSAAGPFEVEGPAASYSWDGLRLSITGEGVSIVGMAGSELGDVYVASAVERVGIGAGVHIGTLEVARSVRLETSGGGNSVDVWMSDRDDAVGGSGSIALGSVERSVDIYGSVSVRLEGAIGGVHVWEHATLAVLPSARIEGSLTVFGGVLDLSQVPLGEPVPVLGVSVGNPGQTFAIAAPFGATRLDQLLGYEYLSVNDSTSVYEDGEEIGALREDGSFLITATRTVTFEGFDDAVLAVEQVPLFGAAAPPKAVAPDGYRFIGWDVPFDYVDEDLTVRAEFEKLPASASRPEAGSGVASSPSEGGSSSSMRAVPPSRYTSAKHVLAATDDGDQVPVLATVAACAASLAAAAAGMRHSGRR</sequence>
<dbReference type="OrthoDB" id="5762010at2"/>
<evidence type="ECO:0008006" key="5">
    <source>
        <dbReference type="Google" id="ProtNLM"/>
    </source>
</evidence>
<organism evidence="3 4">
    <name type="scientific">Enteroscipio rubneri</name>
    <dbReference type="NCBI Taxonomy" id="2070686"/>
    <lineage>
        <taxon>Bacteria</taxon>
        <taxon>Bacillati</taxon>
        <taxon>Actinomycetota</taxon>
        <taxon>Coriobacteriia</taxon>
        <taxon>Eggerthellales</taxon>
        <taxon>Eggerthellaceae</taxon>
        <taxon>Enteroscipio</taxon>
    </lineage>
</organism>
<dbReference type="AlphaFoldDB" id="A0A2K2UAP4"/>
<feature type="region of interest" description="Disordered" evidence="1">
    <location>
        <begin position="341"/>
        <end position="369"/>
    </location>
</feature>
<gene>
    <name evidence="3" type="ORF">C2L71_08240</name>
</gene>
<evidence type="ECO:0000256" key="2">
    <source>
        <dbReference type="SAM" id="SignalP"/>
    </source>
</evidence>
<dbReference type="Proteomes" id="UP000236197">
    <property type="component" value="Unassembled WGS sequence"/>
</dbReference>
<feature type="signal peptide" evidence="2">
    <location>
        <begin position="1"/>
        <end position="41"/>
    </location>
</feature>
<dbReference type="RefSeq" id="WP_103265290.1">
    <property type="nucleotide sequence ID" value="NZ_CABMLE010000009.1"/>
</dbReference>
<feature type="region of interest" description="Disordered" evidence="1">
    <location>
        <begin position="42"/>
        <end position="61"/>
    </location>
</feature>
<dbReference type="EMBL" id="PPEK01000009">
    <property type="protein sequence ID" value="PNV67397.1"/>
    <property type="molecule type" value="Genomic_DNA"/>
</dbReference>
<evidence type="ECO:0000313" key="3">
    <source>
        <dbReference type="EMBL" id="PNV67397.1"/>
    </source>
</evidence>